<sequence>MITFDSVTKEYSKKVVISPFSYTLEEGRSMAILGPNGAGKTTLIRMALGVIPPTYGSVRIWDQVISNSSFALKRKIGVVLEEQNFMLDVSATEYLRFFAELYEVKNPEDRIASLLEFMELGEAASRKIRAYSTGMKRKLNIIQAILHNPCILIVDELFSGLDPIGITLTMQLLRKMKQNGTTLILSSHILSDLDELVDDLLILDRGMVKAVGKKDELYTSFEIDRICRAQIVDTHVPLFEKVLMELSVGDIQVKSDNSIEFVVPQSIPDFKERLAGKIMNNKILVISLSYFDPRIQQLYSQVMDYKEVGDHAV</sequence>
<keyword evidence="3 5" id="KW-0067">ATP-binding</keyword>
<dbReference type="SMART" id="SM00382">
    <property type="entry name" value="AAA"/>
    <property type="match status" value="1"/>
</dbReference>
<keyword evidence="2" id="KW-0547">Nucleotide-binding</keyword>
<proteinExistence type="predicted"/>
<dbReference type="InterPro" id="IPR027417">
    <property type="entry name" value="P-loop_NTPase"/>
</dbReference>
<evidence type="ECO:0000256" key="1">
    <source>
        <dbReference type="ARBA" id="ARBA00022448"/>
    </source>
</evidence>
<comment type="caution">
    <text evidence="5">The sequence shown here is derived from an EMBL/GenBank/DDBJ whole genome shotgun (WGS) entry which is preliminary data.</text>
</comment>
<evidence type="ECO:0000256" key="3">
    <source>
        <dbReference type="ARBA" id="ARBA00022840"/>
    </source>
</evidence>
<keyword evidence="1" id="KW-0813">Transport</keyword>
<dbReference type="Pfam" id="PF00005">
    <property type="entry name" value="ABC_tran"/>
    <property type="match status" value="1"/>
</dbReference>
<dbReference type="SUPFAM" id="SSF52540">
    <property type="entry name" value="P-loop containing nucleoside triphosphate hydrolases"/>
    <property type="match status" value="1"/>
</dbReference>
<dbReference type="InterPro" id="IPR003439">
    <property type="entry name" value="ABC_transporter-like_ATP-bd"/>
</dbReference>
<dbReference type="GO" id="GO:0016887">
    <property type="term" value="F:ATP hydrolysis activity"/>
    <property type="evidence" value="ECO:0007669"/>
    <property type="project" value="InterPro"/>
</dbReference>
<feature type="domain" description="ABC transporter" evidence="4">
    <location>
        <begin position="2"/>
        <end position="230"/>
    </location>
</feature>
<accession>A0A644WAL3</accession>
<dbReference type="PANTHER" id="PTHR42939:SF1">
    <property type="entry name" value="ABC TRANSPORTER ATP-BINDING PROTEIN ALBC-RELATED"/>
    <property type="match status" value="1"/>
</dbReference>
<evidence type="ECO:0000256" key="2">
    <source>
        <dbReference type="ARBA" id="ARBA00022741"/>
    </source>
</evidence>
<dbReference type="EMBL" id="VSSQ01000756">
    <property type="protein sequence ID" value="MPM00840.1"/>
    <property type="molecule type" value="Genomic_DNA"/>
</dbReference>
<evidence type="ECO:0000259" key="4">
    <source>
        <dbReference type="PROSITE" id="PS50893"/>
    </source>
</evidence>
<dbReference type="Gene3D" id="3.40.50.300">
    <property type="entry name" value="P-loop containing nucleotide triphosphate hydrolases"/>
    <property type="match status" value="1"/>
</dbReference>
<gene>
    <name evidence="5" type="primary">btuD_116</name>
    <name evidence="5" type="ORF">SDC9_47072</name>
</gene>
<organism evidence="5">
    <name type="scientific">bioreactor metagenome</name>
    <dbReference type="NCBI Taxonomy" id="1076179"/>
    <lineage>
        <taxon>unclassified sequences</taxon>
        <taxon>metagenomes</taxon>
        <taxon>ecological metagenomes</taxon>
    </lineage>
</organism>
<evidence type="ECO:0000313" key="5">
    <source>
        <dbReference type="EMBL" id="MPM00840.1"/>
    </source>
</evidence>
<protein>
    <submittedName>
        <fullName evidence="5">Vitamin B12 import ATP-binding protein BtuD</fullName>
    </submittedName>
</protein>
<dbReference type="InterPro" id="IPR003593">
    <property type="entry name" value="AAA+_ATPase"/>
</dbReference>
<dbReference type="PROSITE" id="PS50893">
    <property type="entry name" value="ABC_TRANSPORTER_2"/>
    <property type="match status" value="1"/>
</dbReference>
<reference evidence="5" key="1">
    <citation type="submission" date="2019-08" db="EMBL/GenBank/DDBJ databases">
        <authorList>
            <person name="Kucharzyk K."/>
            <person name="Murdoch R.W."/>
            <person name="Higgins S."/>
            <person name="Loffler F."/>
        </authorList>
    </citation>
    <scope>NUCLEOTIDE SEQUENCE</scope>
</reference>
<dbReference type="AlphaFoldDB" id="A0A644WAL3"/>
<dbReference type="InterPro" id="IPR051782">
    <property type="entry name" value="ABC_Transporter_VariousFunc"/>
</dbReference>
<dbReference type="GO" id="GO:0005524">
    <property type="term" value="F:ATP binding"/>
    <property type="evidence" value="ECO:0007669"/>
    <property type="project" value="UniProtKB-KW"/>
</dbReference>
<name>A0A644WAL3_9ZZZZ</name>
<dbReference type="PANTHER" id="PTHR42939">
    <property type="entry name" value="ABC TRANSPORTER ATP-BINDING PROTEIN ALBC-RELATED"/>
    <property type="match status" value="1"/>
</dbReference>